<feature type="domain" description="Fibronectin type-III" evidence="1">
    <location>
        <begin position="122"/>
        <end position="218"/>
    </location>
</feature>
<keyword evidence="3" id="KW-1185">Reference proteome</keyword>
<organism evidence="2 3">
    <name type="scientific">Flavobacterium johnsoniae (strain ATCC 17061 / DSM 2064 / JCM 8514 / BCRC 14874 / CCUG 350202 / NBRC 14942 / NCIMB 11054 / UW101)</name>
    <name type="common">Cytophaga johnsonae</name>
    <dbReference type="NCBI Taxonomy" id="376686"/>
    <lineage>
        <taxon>Bacteria</taxon>
        <taxon>Pseudomonadati</taxon>
        <taxon>Bacteroidota</taxon>
        <taxon>Flavobacteriia</taxon>
        <taxon>Flavobacteriales</taxon>
        <taxon>Flavobacteriaceae</taxon>
        <taxon>Flavobacterium</taxon>
    </lineage>
</organism>
<dbReference type="GeneID" id="31764956"/>
<dbReference type="PROSITE" id="PS50818">
    <property type="entry name" value="INTEIN_C_TER"/>
    <property type="match status" value="1"/>
</dbReference>
<evidence type="ECO:0000313" key="2">
    <source>
        <dbReference type="EMBL" id="ABQ05085.1"/>
    </source>
</evidence>
<dbReference type="eggNOG" id="COG1372">
    <property type="taxonomic scope" value="Bacteria"/>
</dbReference>
<proteinExistence type="predicted"/>
<dbReference type="CDD" id="cd00063">
    <property type="entry name" value="FN3"/>
    <property type="match status" value="1"/>
</dbReference>
<protein>
    <submittedName>
        <fullName evidence="2">Fibronectin, type III domain protein</fullName>
    </submittedName>
</protein>
<dbReference type="PROSITE" id="PS50853">
    <property type="entry name" value="FN3"/>
    <property type="match status" value="1"/>
</dbReference>
<dbReference type="InterPro" id="IPR036844">
    <property type="entry name" value="Hint_dom_sf"/>
</dbReference>
<dbReference type="InterPro" id="IPR003961">
    <property type="entry name" value="FN3_dom"/>
</dbReference>
<gene>
    <name evidence="2" type="ordered locus">Fjoh_2054</name>
</gene>
<dbReference type="STRING" id="376686.Fjoh_2054"/>
<dbReference type="RefSeq" id="WP_012024125.1">
    <property type="nucleotide sequence ID" value="NC_009441.1"/>
</dbReference>
<dbReference type="EMBL" id="CP000685">
    <property type="protein sequence ID" value="ABQ05085.1"/>
    <property type="molecule type" value="Genomic_DNA"/>
</dbReference>
<dbReference type="SUPFAM" id="SSF49265">
    <property type="entry name" value="Fibronectin type III"/>
    <property type="match status" value="1"/>
</dbReference>
<accession>A5FI78</accession>
<dbReference type="HOGENOM" id="CLU_729094_0_0_10"/>
<dbReference type="CDD" id="cd00081">
    <property type="entry name" value="Hint"/>
    <property type="match status" value="1"/>
</dbReference>
<dbReference type="InterPro" id="IPR046020">
    <property type="entry name" value="DUF5977"/>
</dbReference>
<sequence length="379" mass="42269">MENTGYKSFALLEKYYTDDGTSTGETKPNAISDPDYIAPFLDTISCPPVTRYYNTQQSKSVIKNDCAAGYLGSSVTLIADANQFVSYESLIDANNQAAAWLDNNAQIYANSKGTCEINSNPQNTPIIYSSLSSDGKSINVSWTASYDNPGIIGYQLYRKKSSTGEWQFHRSINDGNLTSFYDNLLDSETTYFYRIKAQYTATSWSPFSNETSQTTAENIPVCFVEGTLITIPDGTQTPIESLKLNQLLLSTEIETLNDTNDVEKLYNWSCSYLLEKRITSPIIKIRSLTADKTIVINNGLLEATPSHSQLIQRDGIWKFIPLGDVIVGDNLYSIDKEIIPITSVFINSEKRKIYPLTLSPSHTYFANGILTHNIKPIDN</sequence>
<dbReference type="KEGG" id="fjo:Fjoh_2054"/>
<dbReference type="Gene3D" id="2.170.16.10">
    <property type="entry name" value="Hedgehog/Intein (Hint) domain"/>
    <property type="match status" value="1"/>
</dbReference>
<dbReference type="AlphaFoldDB" id="A5FI78"/>
<dbReference type="OrthoDB" id="1314366at2"/>
<dbReference type="InterPro" id="IPR036116">
    <property type="entry name" value="FN3_sf"/>
</dbReference>
<evidence type="ECO:0000313" key="3">
    <source>
        <dbReference type="Proteomes" id="UP000006694"/>
    </source>
</evidence>
<dbReference type="Proteomes" id="UP000006694">
    <property type="component" value="Chromosome"/>
</dbReference>
<reference evidence="2 3" key="1">
    <citation type="journal article" date="2009" name="Appl. Environ. Microbiol.">
        <title>Novel features of the polysaccharide-digesting gliding bacterium Flavobacterium johnsoniae as revealed by genome sequence analysis.</title>
        <authorList>
            <person name="McBride M.J."/>
            <person name="Xie G."/>
            <person name="Martens E.C."/>
            <person name="Lapidus A."/>
            <person name="Henrissat B."/>
            <person name="Rhodes R.G."/>
            <person name="Goltsman E."/>
            <person name="Wang W."/>
            <person name="Xu J."/>
            <person name="Hunnicutt D.W."/>
            <person name="Staroscik A.M."/>
            <person name="Hoover T.R."/>
            <person name="Cheng Y.Q."/>
            <person name="Stein J.L."/>
        </authorList>
    </citation>
    <scope>NUCLEOTIDE SEQUENCE [LARGE SCALE GENOMIC DNA]</scope>
    <source>
        <strain evidence="3">ATCC 17061 / DSM 2064 / JCM 8514 / BCRC 14874 / CCUG 350202 / NBRC 14942 / NCIMB 11054 / UW101</strain>
    </source>
</reference>
<dbReference type="SUPFAM" id="SSF51294">
    <property type="entry name" value="Hedgehog/intein (Hint) domain"/>
    <property type="match status" value="1"/>
</dbReference>
<dbReference type="Gene3D" id="2.60.40.10">
    <property type="entry name" value="Immunoglobulins"/>
    <property type="match status" value="1"/>
</dbReference>
<dbReference type="InterPro" id="IPR013783">
    <property type="entry name" value="Ig-like_fold"/>
</dbReference>
<evidence type="ECO:0000259" key="1">
    <source>
        <dbReference type="PROSITE" id="PS50853"/>
    </source>
</evidence>
<dbReference type="Pfam" id="PF19404">
    <property type="entry name" value="DUF5977"/>
    <property type="match status" value="1"/>
</dbReference>
<dbReference type="InterPro" id="IPR030934">
    <property type="entry name" value="Intein_C"/>
</dbReference>
<name>A5FI78_FLAJ1</name>